<dbReference type="AlphaFoldDB" id="A0A090WY76"/>
<evidence type="ECO:0000313" key="3">
    <source>
        <dbReference type="Proteomes" id="UP000029643"/>
    </source>
</evidence>
<dbReference type="InterPro" id="IPR015177">
    <property type="entry name" value="Lyase_catalyt"/>
</dbReference>
<dbReference type="SUPFAM" id="SSF48230">
    <property type="entry name" value="Chondroitin AC/alginate lyase"/>
    <property type="match status" value="1"/>
</dbReference>
<evidence type="ECO:0000313" key="2">
    <source>
        <dbReference type="EMBL" id="GAL82035.1"/>
    </source>
</evidence>
<dbReference type="InterPro" id="IPR039174">
    <property type="entry name" value="Chondroitin_ABC_lyase"/>
</dbReference>
<dbReference type="PANTHER" id="PTHR37322:SF3">
    <property type="entry name" value="CHONDROITIN SULFATE ABC EXOLYASE"/>
    <property type="match status" value="1"/>
</dbReference>
<comment type="caution">
    <text evidence="2">The sequence shown here is derived from an EMBL/GenBank/DDBJ whole genome shotgun (WGS) entry which is preliminary data.</text>
</comment>
<accession>A0A090WY76</accession>
<dbReference type="PANTHER" id="PTHR37322">
    <property type="match status" value="1"/>
</dbReference>
<sequence>MKGVPREDMDNFKIVAPAIGSGAFYIDVMNTSMQMLARTKSPNPQLPHIQPHNRKSTQYASLIYEFSKFRPNFQLEELTPTMIENMDNMAAKADEFILPSFEREQIKNKPISDIIKEYKTYNIVREGDKIYGKPLIKANLIKGDFADSGMKYPDNLIDWRAYGKLLLNVSKRYQSINNTNDKNSLEKIFIDLVDYGIDQGFAYGAGLGWIHHYSYEIRDQAPAYFLMRNVLEKTTVLMKL</sequence>
<proteinExistence type="predicted"/>
<reference evidence="2 3" key="1">
    <citation type="journal article" date="2014" name="Genome Announc.">
        <title>Draft Genome Sequences of Marine Flavobacterium Algibacter lectus Strains SS8 and NR4.</title>
        <authorList>
            <person name="Takatani N."/>
            <person name="Nakanishi M."/>
            <person name="Meirelles P."/>
            <person name="Mino S."/>
            <person name="Suda W."/>
            <person name="Oshima K."/>
            <person name="Hattori M."/>
            <person name="Ohkuma M."/>
            <person name="Hosokawa M."/>
            <person name="Miyashita K."/>
            <person name="Thompson F.L."/>
            <person name="Niwa A."/>
            <person name="Sawabe T."/>
            <person name="Sawabe T."/>
        </authorList>
    </citation>
    <scope>NUCLEOTIDE SEQUENCE [LARGE SCALE GENOMIC DNA]</scope>
    <source>
        <strain evidence="3">JCM19274</strain>
    </source>
</reference>
<dbReference type="Proteomes" id="UP000029643">
    <property type="component" value="Unassembled WGS sequence"/>
</dbReference>
<dbReference type="Pfam" id="PF09093">
    <property type="entry name" value="Lyase_catalyt"/>
    <property type="match status" value="1"/>
</dbReference>
<dbReference type="GO" id="GO:0006027">
    <property type="term" value="P:glycosaminoglycan catabolic process"/>
    <property type="evidence" value="ECO:0007669"/>
    <property type="project" value="InterPro"/>
</dbReference>
<evidence type="ECO:0000259" key="1">
    <source>
        <dbReference type="Pfam" id="PF09093"/>
    </source>
</evidence>
<dbReference type="GO" id="GO:0042597">
    <property type="term" value="C:periplasmic space"/>
    <property type="evidence" value="ECO:0007669"/>
    <property type="project" value="TreeGrafter"/>
</dbReference>
<dbReference type="Gene3D" id="1.50.10.100">
    <property type="entry name" value="Chondroitin AC/alginate lyase"/>
    <property type="match status" value="1"/>
</dbReference>
<feature type="domain" description="Lyase catalytic" evidence="1">
    <location>
        <begin position="76"/>
        <end position="236"/>
    </location>
</feature>
<dbReference type="EMBL" id="BBNU01000021">
    <property type="protein sequence ID" value="GAL82035.1"/>
    <property type="molecule type" value="Genomic_DNA"/>
</dbReference>
<dbReference type="InterPro" id="IPR008929">
    <property type="entry name" value="Chondroitin_lyas"/>
</dbReference>
<protein>
    <submittedName>
        <fullName evidence="2">Chondroitinase</fullName>
    </submittedName>
</protein>
<name>A0A090WY76_9FLAO</name>
<dbReference type="GO" id="GO:0016837">
    <property type="term" value="F:carbon-oxygen lyase activity, acting on polysaccharides"/>
    <property type="evidence" value="ECO:0007669"/>
    <property type="project" value="TreeGrafter"/>
</dbReference>
<gene>
    <name evidence="2" type="ORF">JCM19274_2746</name>
</gene>
<organism evidence="2 3">
    <name type="scientific">Algibacter lectus</name>
    <dbReference type="NCBI Taxonomy" id="221126"/>
    <lineage>
        <taxon>Bacteria</taxon>
        <taxon>Pseudomonadati</taxon>
        <taxon>Bacteroidota</taxon>
        <taxon>Flavobacteriia</taxon>
        <taxon>Flavobacteriales</taxon>
        <taxon>Flavobacteriaceae</taxon>
        <taxon>Algibacter</taxon>
    </lineage>
</organism>